<sequence length="188" mass="21104">MGKTYEKLDDKLIAFIKAQKMFFVATAPLSQDGHVNASPKGYDSFIVFDEKTVAYADLGGSGIETLAHVNENARITIMFCAFEGPANIVRIYGKGRTLQFNHPDFEAEIGRFPPGHERARNIIYVDITSVSDSCGWGVPFYEFKGQRDQLQRYVDNKPVEEWRESRLTKNASSIDGLPGMTRRSEAAK</sequence>
<reference evidence="2 3" key="1">
    <citation type="submission" date="2018-08" db="EMBL/GenBank/DDBJ databases">
        <title>Henriciella mobilis sp. nov., isolated from seawater.</title>
        <authorList>
            <person name="Cheng H."/>
            <person name="Wu Y.-H."/>
            <person name="Xu X.-W."/>
            <person name="Guo L.-L."/>
        </authorList>
    </citation>
    <scope>NUCLEOTIDE SEQUENCE [LARGE SCALE GENOMIC DNA]</scope>
    <source>
        <strain evidence="2 3">CCUG66934</strain>
    </source>
</reference>
<dbReference type="Proteomes" id="UP000265431">
    <property type="component" value="Unassembled WGS sequence"/>
</dbReference>
<accession>A0A399R212</accession>
<dbReference type="Gene3D" id="2.30.110.10">
    <property type="entry name" value="Electron Transport, Fmn-binding Protein, Chain A"/>
    <property type="match status" value="1"/>
</dbReference>
<dbReference type="EMBL" id="QWGB01000005">
    <property type="protein sequence ID" value="RIJ24544.1"/>
    <property type="molecule type" value="Genomic_DNA"/>
</dbReference>
<protein>
    <submittedName>
        <fullName evidence="2">Pyridoxamine 5'-phosphate oxidase family protein</fullName>
    </submittedName>
</protein>
<dbReference type="InterPro" id="IPR012349">
    <property type="entry name" value="Split_barrel_FMN-bd"/>
</dbReference>
<name>A0A399R212_9PROT</name>
<feature type="domain" description="Pyridoxamine 5'-phosphate oxidase N-terminal" evidence="1">
    <location>
        <begin position="8"/>
        <end position="98"/>
    </location>
</feature>
<comment type="caution">
    <text evidence="2">The sequence shown here is derived from an EMBL/GenBank/DDBJ whole genome shotgun (WGS) entry which is preliminary data.</text>
</comment>
<dbReference type="PANTHER" id="PTHR39336">
    <property type="entry name" value="PYRIDOXAMINE PHOSPHATE OXIDASE FAMILY PROTEIN (AFU_ORTHOLOGUE AFUA_6G11440)"/>
    <property type="match status" value="1"/>
</dbReference>
<dbReference type="InterPro" id="IPR011576">
    <property type="entry name" value="Pyridox_Oxase_N"/>
</dbReference>
<organism evidence="2 3">
    <name type="scientific">Henriciella barbarensis</name>
    <dbReference type="NCBI Taxonomy" id="86342"/>
    <lineage>
        <taxon>Bacteria</taxon>
        <taxon>Pseudomonadati</taxon>
        <taxon>Pseudomonadota</taxon>
        <taxon>Alphaproteobacteria</taxon>
        <taxon>Hyphomonadales</taxon>
        <taxon>Hyphomonadaceae</taxon>
        <taxon>Henriciella</taxon>
    </lineage>
</organism>
<dbReference type="AlphaFoldDB" id="A0A399R212"/>
<dbReference type="RefSeq" id="WP_119379733.1">
    <property type="nucleotide sequence ID" value="NZ_QWGB01000005.1"/>
</dbReference>
<evidence type="ECO:0000313" key="3">
    <source>
        <dbReference type="Proteomes" id="UP000265431"/>
    </source>
</evidence>
<dbReference type="PANTHER" id="PTHR39336:SF1">
    <property type="entry name" value="PYRIDOXAMINE PHOSPHATE OXIDASE FAMILY PROTEIN (AFU_ORTHOLOGUE AFUA_6G11440)"/>
    <property type="match status" value="1"/>
</dbReference>
<evidence type="ECO:0000259" key="1">
    <source>
        <dbReference type="Pfam" id="PF01243"/>
    </source>
</evidence>
<evidence type="ECO:0000313" key="2">
    <source>
        <dbReference type="EMBL" id="RIJ24544.1"/>
    </source>
</evidence>
<gene>
    <name evidence="2" type="ORF">D1224_10025</name>
</gene>
<keyword evidence="3" id="KW-1185">Reference proteome</keyword>
<dbReference type="OrthoDB" id="115989at2"/>
<dbReference type="SUPFAM" id="SSF50475">
    <property type="entry name" value="FMN-binding split barrel"/>
    <property type="match status" value="1"/>
</dbReference>
<proteinExistence type="predicted"/>
<dbReference type="Pfam" id="PF01243">
    <property type="entry name" value="PNPOx_N"/>
    <property type="match status" value="1"/>
</dbReference>